<dbReference type="Proteomes" id="UP000762676">
    <property type="component" value="Unassembled WGS sequence"/>
</dbReference>
<feature type="non-terminal residue" evidence="2">
    <location>
        <position position="1"/>
    </location>
</feature>
<reference evidence="2 3" key="1">
    <citation type="journal article" date="2021" name="Elife">
        <title>Chloroplast acquisition without the gene transfer in kleptoplastic sea slugs, Plakobranchus ocellatus.</title>
        <authorList>
            <person name="Maeda T."/>
            <person name="Takahashi S."/>
            <person name="Yoshida T."/>
            <person name="Shimamura S."/>
            <person name="Takaki Y."/>
            <person name="Nagai Y."/>
            <person name="Toyoda A."/>
            <person name="Suzuki Y."/>
            <person name="Arimoto A."/>
            <person name="Ishii H."/>
            <person name="Satoh N."/>
            <person name="Nishiyama T."/>
            <person name="Hasebe M."/>
            <person name="Maruyama T."/>
            <person name="Minagawa J."/>
            <person name="Obokata J."/>
            <person name="Shigenobu S."/>
        </authorList>
    </citation>
    <scope>NUCLEOTIDE SEQUENCE [LARGE SCALE GENOMIC DNA]</scope>
</reference>
<name>A0AAV4IL18_9GAST</name>
<gene>
    <name evidence="2" type="ORF">ElyMa_004798000</name>
</gene>
<evidence type="ECO:0000313" key="2">
    <source>
        <dbReference type="EMBL" id="GFS10043.1"/>
    </source>
</evidence>
<dbReference type="InterPro" id="IPR011990">
    <property type="entry name" value="TPR-like_helical_dom_sf"/>
</dbReference>
<sequence>QKWWVEFTKREEEAKKASEAVPAVPPAGGKVSSPPVKTTAAAGAVRGGRGGAAAAGRAARGGAVARGTPAARGAAAARGGKVATPMVKREAAPSKEAPPTAPPPPAEETKPVEVHTPSAKVVVKNVKSYPPRLGLARVLRAADQPNEAKQFYAQVIEMAPEVHDAYIESAEMLAKSSPLEAVDVYAKFPVSENPSFDDAFIFGEIVRILMKAEKFDDERLAKNMIAYGKVLGADAGGGVVSASDSRSGGRGFDSRPCHVAIALGKQFTLTFPSPPTCKNGYPATGLLGH</sequence>
<comment type="caution">
    <text evidence="2">The sequence shown here is derived from an EMBL/GenBank/DDBJ whole genome shotgun (WGS) entry which is preliminary data.</text>
</comment>
<feature type="compositionally biased region" description="Low complexity" evidence="1">
    <location>
        <begin position="54"/>
        <end position="85"/>
    </location>
</feature>
<evidence type="ECO:0000313" key="3">
    <source>
        <dbReference type="Proteomes" id="UP000762676"/>
    </source>
</evidence>
<dbReference type="AlphaFoldDB" id="A0AAV4IL18"/>
<accession>A0AAV4IL18</accession>
<organism evidence="2 3">
    <name type="scientific">Elysia marginata</name>
    <dbReference type="NCBI Taxonomy" id="1093978"/>
    <lineage>
        <taxon>Eukaryota</taxon>
        <taxon>Metazoa</taxon>
        <taxon>Spiralia</taxon>
        <taxon>Lophotrochozoa</taxon>
        <taxon>Mollusca</taxon>
        <taxon>Gastropoda</taxon>
        <taxon>Heterobranchia</taxon>
        <taxon>Euthyneura</taxon>
        <taxon>Panpulmonata</taxon>
        <taxon>Sacoglossa</taxon>
        <taxon>Placobranchoidea</taxon>
        <taxon>Plakobranchidae</taxon>
        <taxon>Elysia</taxon>
    </lineage>
</organism>
<proteinExistence type="predicted"/>
<feature type="region of interest" description="Disordered" evidence="1">
    <location>
        <begin position="12"/>
        <end position="115"/>
    </location>
</feature>
<keyword evidence="3" id="KW-1185">Reference proteome</keyword>
<evidence type="ECO:0000256" key="1">
    <source>
        <dbReference type="SAM" id="MobiDB-lite"/>
    </source>
</evidence>
<dbReference type="EMBL" id="BMAT01009625">
    <property type="protein sequence ID" value="GFS10043.1"/>
    <property type="molecule type" value="Genomic_DNA"/>
</dbReference>
<protein>
    <submittedName>
        <fullName evidence="2">Uncharacterized protein</fullName>
    </submittedName>
</protein>
<feature type="compositionally biased region" description="Low complexity" evidence="1">
    <location>
        <begin position="19"/>
        <end position="44"/>
    </location>
</feature>
<dbReference type="SUPFAM" id="SSF48452">
    <property type="entry name" value="TPR-like"/>
    <property type="match status" value="1"/>
</dbReference>